<dbReference type="PANTHER" id="PTHR47978">
    <property type="match status" value="1"/>
</dbReference>
<dbReference type="EMBL" id="CAUYUE010000004">
    <property type="protein sequence ID" value="CAK0763766.1"/>
    <property type="molecule type" value="Genomic_DNA"/>
</dbReference>
<feature type="region of interest" description="Disordered" evidence="2">
    <location>
        <begin position="237"/>
        <end position="266"/>
    </location>
</feature>
<dbReference type="GO" id="GO:0005525">
    <property type="term" value="F:GTP binding"/>
    <property type="evidence" value="ECO:0007669"/>
    <property type="project" value="InterPro"/>
</dbReference>
<evidence type="ECO:0000313" key="4">
    <source>
        <dbReference type="Proteomes" id="UP001314263"/>
    </source>
</evidence>
<proteinExistence type="predicted"/>
<evidence type="ECO:0000256" key="2">
    <source>
        <dbReference type="SAM" id="MobiDB-lite"/>
    </source>
</evidence>
<reference evidence="3 4" key="1">
    <citation type="submission" date="2023-10" db="EMBL/GenBank/DDBJ databases">
        <authorList>
            <person name="Maclean D."/>
            <person name="Macfadyen A."/>
        </authorList>
    </citation>
    <scope>NUCLEOTIDE SEQUENCE [LARGE SCALE GENOMIC DNA]</scope>
</reference>
<dbReference type="SMART" id="SM00173">
    <property type="entry name" value="RAS"/>
    <property type="match status" value="1"/>
</dbReference>
<feature type="compositionally biased region" description="Polar residues" evidence="2">
    <location>
        <begin position="139"/>
        <end position="159"/>
    </location>
</feature>
<dbReference type="PRINTS" id="PR00449">
    <property type="entry name" value="RASTRNSFRMNG"/>
</dbReference>
<dbReference type="SMART" id="SM00175">
    <property type="entry name" value="RAB"/>
    <property type="match status" value="1"/>
</dbReference>
<keyword evidence="4" id="KW-1185">Reference proteome</keyword>
<dbReference type="InterPro" id="IPR001806">
    <property type="entry name" value="Small_GTPase"/>
</dbReference>
<keyword evidence="1" id="KW-0547">Nucleotide-binding</keyword>
<dbReference type="Proteomes" id="UP001314263">
    <property type="component" value="Unassembled WGS sequence"/>
</dbReference>
<dbReference type="GO" id="GO:0003924">
    <property type="term" value="F:GTPase activity"/>
    <property type="evidence" value="ECO:0007669"/>
    <property type="project" value="InterPro"/>
</dbReference>
<gene>
    <name evidence="3" type="ORF">CVIRNUC_003091</name>
</gene>
<accession>A0AAV1HZ40</accession>
<dbReference type="Gene3D" id="3.40.50.300">
    <property type="entry name" value="P-loop containing nucleotide triphosphate hydrolases"/>
    <property type="match status" value="1"/>
</dbReference>
<feature type="compositionally biased region" description="Pro residues" evidence="2">
    <location>
        <begin position="245"/>
        <end position="255"/>
    </location>
</feature>
<evidence type="ECO:0000256" key="1">
    <source>
        <dbReference type="ARBA" id="ARBA00022741"/>
    </source>
</evidence>
<evidence type="ECO:0000313" key="3">
    <source>
        <dbReference type="EMBL" id="CAK0763766.1"/>
    </source>
</evidence>
<feature type="region of interest" description="Disordered" evidence="2">
    <location>
        <begin position="127"/>
        <end position="164"/>
    </location>
</feature>
<dbReference type="Pfam" id="PF00071">
    <property type="entry name" value="Ras"/>
    <property type="match status" value="1"/>
</dbReference>
<sequence>MAKVDVKVVLLGQQSVGKTCLVDRYINSTFETAPKNTIGVAFAAKKVACKNGRVMSLGIWDTAGAERFEALSRMYYNGAKAAVLAFDPCNARSFEKLKFWVAEVRETQPDCRLYIAITKCDQLEETPSVAEQDAGELDSYNSSNGDAMQRQQSSTSLASATGRREVSDEDIAAYAKQLSGPRFGTPRILATSAKLGTGVRRLFQAIADDMAGLPPPAPSSPVARQTSPVRLGEFKFSDTYLNTPRTPPGVSPPGTPHARQKRPSCC</sequence>
<dbReference type="SUPFAM" id="SSF52540">
    <property type="entry name" value="P-loop containing nucleoside triphosphate hydrolases"/>
    <property type="match status" value="1"/>
</dbReference>
<dbReference type="InterPro" id="IPR027417">
    <property type="entry name" value="P-loop_NTPase"/>
</dbReference>
<comment type="caution">
    <text evidence="3">The sequence shown here is derived from an EMBL/GenBank/DDBJ whole genome shotgun (WGS) entry which is preliminary data.</text>
</comment>
<dbReference type="NCBIfam" id="TIGR00231">
    <property type="entry name" value="small_GTP"/>
    <property type="match status" value="1"/>
</dbReference>
<dbReference type="InterPro" id="IPR005225">
    <property type="entry name" value="Small_GTP-bd"/>
</dbReference>
<dbReference type="FunFam" id="3.40.50.300:FF:001447">
    <property type="entry name" value="Ras-related protein Rab-1B"/>
    <property type="match status" value="1"/>
</dbReference>
<dbReference type="PROSITE" id="PS51421">
    <property type="entry name" value="RAS"/>
    <property type="match status" value="1"/>
</dbReference>
<protein>
    <submittedName>
        <fullName evidence="3">Uncharacterized protein</fullName>
    </submittedName>
</protein>
<name>A0AAV1HZ40_9CHLO</name>
<dbReference type="PROSITE" id="PS51419">
    <property type="entry name" value="RAB"/>
    <property type="match status" value="1"/>
</dbReference>
<dbReference type="AlphaFoldDB" id="A0AAV1HZ40"/>
<dbReference type="SMART" id="SM00174">
    <property type="entry name" value="RHO"/>
    <property type="match status" value="1"/>
</dbReference>
<organism evidence="3 4">
    <name type="scientific">Coccomyxa viridis</name>
    <dbReference type="NCBI Taxonomy" id="1274662"/>
    <lineage>
        <taxon>Eukaryota</taxon>
        <taxon>Viridiplantae</taxon>
        <taxon>Chlorophyta</taxon>
        <taxon>core chlorophytes</taxon>
        <taxon>Trebouxiophyceae</taxon>
        <taxon>Trebouxiophyceae incertae sedis</taxon>
        <taxon>Coccomyxaceae</taxon>
        <taxon>Coccomyxa</taxon>
    </lineage>
</organism>